<sequence length="234" mass="24376">AGKARELADGRGIPVVGVLLGDQVSGLAQEAIAAGVDEVRVADHPLLAQYTTDGYTKVFTELILEGKPDILLLGATPNGRDLAGRVAVRVRTGLTADCTDLKLDEKTGLLIGEVTGFGGGILAYIKCPDSRPQMNTVRPGVFAVPEPDSSRQGKVVSVPVKLAEKDIKVQVLEHVVGGGVDITKAQVVVAAGRGCQGDFALVNELAGLLGGEVGWSRVPVDEGWVSRDCMIGQT</sequence>
<dbReference type="InterPro" id="IPR033947">
    <property type="entry name" value="ETF_alpha_N"/>
</dbReference>
<dbReference type="PANTHER" id="PTHR43153:SF1">
    <property type="entry name" value="ELECTRON TRANSFER FLAVOPROTEIN SUBUNIT ALPHA, MITOCHONDRIAL"/>
    <property type="match status" value="1"/>
</dbReference>
<comment type="caution">
    <text evidence="3">The sequence shown here is derived from an EMBL/GenBank/DDBJ whole genome shotgun (WGS) entry which is preliminary data.</text>
</comment>
<dbReference type="InterPro" id="IPR014730">
    <property type="entry name" value="ETF_a/b_N"/>
</dbReference>
<dbReference type="EMBL" id="BARS01051746">
    <property type="protein sequence ID" value="GAG48347.1"/>
    <property type="molecule type" value="Genomic_DNA"/>
</dbReference>
<dbReference type="Gene3D" id="3.40.50.620">
    <property type="entry name" value="HUPs"/>
    <property type="match status" value="1"/>
</dbReference>
<protein>
    <recommendedName>
        <fullName evidence="2">Electron transfer flavoprotein alpha/beta-subunit N-terminal domain-containing protein</fullName>
    </recommendedName>
</protein>
<dbReference type="SMART" id="SM00893">
    <property type="entry name" value="ETF"/>
    <property type="match status" value="1"/>
</dbReference>
<reference evidence="3" key="1">
    <citation type="journal article" date="2014" name="Front. Microbiol.">
        <title>High frequency of phylogenetically diverse reductive dehalogenase-homologous genes in deep subseafloor sedimentary metagenomes.</title>
        <authorList>
            <person name="Kawai M."/>
            <person name="Futagami T."/>
            <person name="Toyoda A."/>
            <person name="Takaki Y."/>
            <person name="Nishi S."/>
            <person name="Hori S."/>
            <person name="Arai W."/>
            <person name="Tsubouchi T."/>
            <person name="Morono Y."/>
            <person name="Uchiyama I."/>
            <person name="Ito T."/>
            <person name="Fujiyama A."/>
            <person name="Inagaki F."/>
            <person name="Takami H."/>
        </authorList>
    </citation>
    <scope>NUCLEOTIDE SEQUENCE</scope>
    <source>
        <strain evidence="3">Expedition CK06-06</strain>
    </source>
</reference>
<dbReference type="CDD" id="cd01715">
    <property type="entry name" value="ETF_alpha"/>
    <property type="match status" value="1"/>
</dbReference>
<feature type="domain" description="Electron transfer flavoprotein alpha/beta-subunit N-terminal" evidence="2">
    <location>
        <begin position="2"/>
        <end position="171"/>
    </location>
</feature>
<dbReference type="Gene3D" id="3.40.50.1220">
    <property type="entry name" value="TPP-binding domain"/>
    <property type="match status" value="1"/>
</dbReference>
<proteinExistence type="inferred from homology"/>
<dbReference type="SUPFAM" id="SSF52402">
    <property type="entry name" value="Adenine nucleotide alpha hydrolases-like"/>
    <property type="match status" value="1"/>
</dbReference>
<dbReference type="AlphaFoldDB" id="X0YN19"/>
<dbReference type="GO" id="GO:0009055">
    <property type="term" value="F:electron transfer activity"/>
    <property type="evidence" value="ECO:0007669"/>
    <property type="project" value="InterPro"/>
</dbReference>
<dbReference type="InterPro" id="IPR001308">
    <property type="entry name" value="ETF_a/FixB"/>
</dbReference>
<dbReference type="InterPro" id="IPR014731">
    <property type="entry name" value="ETF_asu_C"/>
</dbReference>
<dbReference type="InterPro" id="IPR029035">
    <property type="entry name" value="DHS-like_NAD/FAD-binding_dom"/>
</dbReference>
<dbReference type="GO" id="GO:0033539">
    <property type="term" value="P:fatty acid beta-oxidation using acyl-CoA dehydrogenase"/>
    <property type="evidence" value="ECO:0007669"/>
    <property type="project" value="TreeGrafter"/>
</dbReference>
<dbReference type="Pfam" id="PF00766">
    <property type="entry name" value="ETF_alpha"/>
    <property type="match status" value="1"/>
</dbReference>
<name>X0YN19_9ZZZZ</name>
<organism evidence="3">
    <name type="scientific">marine sediment metagenome</name>
    <dbReference type="NCBI Taxonomy" id="412755"/>
    <lineage>
        <taxon>unclassified sequences</taxon>
        <taxon>metagenomes</taxon>
        <taxon>ecological metagenomes</taxon>
    </lineage>
</organism>
<evidence type="ECO:0000259" key="2">
    <source>
        <dbReference type="SMART" id="SM00893"/>
    </source>
</evidence>
<accession>X0YN19</accession>
<dbReference type="InterPro" id="IPR014729">
    <property type="entry name" value="Rossmann-like_a/b/a_fold"/>
</dbReference>
<evidence type="ECO:0000256" key="1">
    <source>
        <dbReference type="ARBA" id="ARBA00005817"/>
    </source>
</evidence>
<evidence type="ECO:0000313" key="3">
    <source>
        <dbReference type="EMBL" id="GAG48347.1"/>
    </source>
</evidence>
<dbReference type="Pfam" id="PF01012">
    <property type="entry name" value="ETF"/>
    <property type="match status" value="1"/>
</dbReference>
<comment type="similarity">
    <text evidence="1">Belongs to the ETF alpha-subunit/FixB family.</text>
</comment>
<dbReference type="SUPFAM" id="SSF52467">
    <property type="entry name" value="DHS-like NAD/FAD-binding domain"/>
    <property type="match status" value="1"/>
</dbReference>
<dbReference type="GO" id="GO:0050660">
    <property type="term" value="F:flavin adenine dinucleotide binding"/>
    <property type="evidence" value="ECO:0007669"/>
    <property type="project" value="InterPro"/>
</dbReference>
<feature type="non-terminal residue" evidence="3">
    <location>
        <position position="234"/>
    </location>
</feature>
<feature type="non-terminal residue" evidence="3">
    <location>
        <position position="1"/>
    </location>
</feature>
<dbReference type="PANTHER" id="PTHR43153">
    <property type="entry name" value="ELECTRON TRANSFER FLAVOPROTEIN ALPHA"/>
    <property type="match status" value="1"/>
</dbReference>
<gene>
    <name evidence="3" type="ORF">S01H1_77019</name>
</gene>